<dbReference type="EMBL" id="UINC01007696">
    <property type="protein sequence ID" value="SVA34646.1"/>
    <property type="molecule type" value="Genomic_DNA"/>
</dbReference>
<name>A0A381V2M2_9ZZZZ</name>
<accession>A0A381V2M2</accession>
<protein>
    <recommendedName>
        <fullName evidence="2">Dipeptidase</fullName>
    </recommendedName>
</protein>
<dbReference type="PANTHER" id="PTHR12994">
    <property type="entry name" value="SECERNIN"/>
    <property type="match status" value="1"/>
</dbReference>
<evidence type="ECO:0000313" key="1">
    <source>
        <dbReference type="EMBL" id="SVA34646.1"/>
    </source>
</evidence>
<proteinExistence type="predicted"/>
<gene>
    <name evidence="1" type="ORF">METZ01_LOCUS87500</name>
</gene>
<evidence type="ECO:0008006" key="2">
    <source>
        <dbReference type="Google" id="ProtNLM"/>
    </source>
</evidence>
<dbReference type="GO" id="GO:0070004">
    <property type="term" value="F:cysteine-type exopeptidase activity"/>
    <property type="evidence" value="ECO:0007669"/>
    <property type="project" value="InterPro"/>
</dbReference>
<dbReference type="AlphaFoldDB" id="A0A381V2M2"/>
<dbReference type="GO" id="GO:0006508">
    <property type="term" value="P:proteolysis"/>
    <property type="evidence" value="ECO:0007669"/>
    <property type="project" value="InterPro"/>
</dbReference>
<organism evidence="1">
    <name type="scientific">marine metagenome</name>
    <dbReference type="NCBI Taxonomy" id="408172"/>
    <lineage>
        <taxon>unclassified sequences</taxon>
        <taxon>metagenomes</taxon>
        <taxon>ecological metagenomes</taxon>
    </lineage>
</organism>
<reference evidence="1" key="1">
    <citation type="submission" date="2018-05" db="EMBL/GenBank/DDBJ databases">
        <authorList>
            <person name="Lanie J.A."/>
            <person name="Ng W.-L."/>
            <person name="Kazmierczak K.M."/>
            <person name="Andrzejewski T.M."/>
            <person name="Davidsen T.M."/>
            <person name="Wayne K.J."/>
            <person name="Tettelin H."/>
            <person name="Glass J.I."/>
            <person name="Rusch D."/>
            <person name="Podicherti R."/>
            <person name="Tsui H.-C.T."/>
            <person name="Winkler M.E."/>
        </authorList>
    </citation>
    <scope>NUCLEOTIDE SEQUENCE</scope>
</reference>
<dbReference type="PANTHER" id="PTHR12994:SF17">
    <property type="entry name" value="LD30995P"/>
    <property type="match status" value="1"/>
</dbReference>
<dbReference type="InterPro" id="IPR005322">
    <property type="entry name" value="Peptidase_C69"/>
</dbReference>
<dbReference type="GO" id="GO:0016805">
    <property type="term" value="F:dipeptidase activity"/>
    <property type="evidence" value="ECO:0007669"/>
    <property type="project" value="InterPro"/>
</dbReference>
<dbReference type="Pfam" id="PF03577">
    <property type="entry name" value="Peptidase_C69"/>
    <property type="match status" value="1"/>
</dbReference>
<dbReference type="Gene3D" id="3.60.60.10">
    <property type="entry name" value="Penicillin V Acylase, Chain A"/>
    <property type="match status" value="1"/>
</dbReference>
<sequence length="466" mass="53114">MSYGIYIGKNLTSDGHAWLAGYGDEPSSHWLEIIPKTKHKKGKKIVVGVTEKSDMPGKLIKIPQISQTHKHIRVSYSYYLGVPAPITNGGLNEHGVAVRDIWSPSRKELIKMTPKNQKGLNYSDIARIVLERAKSAREAITITSNLIKKYGESTYGGNSHIFADSKEAWVMIQFAGGKGLWAAERLGPNTIRASRPGYIEEIPINEKNNPNFLYSENLIKFCKNKGWYSKGPFNVNKILGDKKGKWKGVKWIENKMKKLSKKSGKIKLKDVMWAIRTPKLTGDTAGYGQVVPLIDPSHNNLRMLWHSPIGAIASSFSPVFIGQTKVPGEFMMHRYLTVGESHRFSDERKKENIDTLSLVNQGIESTVSAVYECKRLFYLILQNKKKNYSFVNKAFENREKKLIKKTVKIIKNNKKLSKNLLNNFSSFELIEGLKLVQYLSKNIEKRIRNSQEFSKYIRPKSFNQIW</sequence>